<keyword evidence="2" id="KW-1185">Reference proteome</keyword>
<gene>
    <name evidence="1" type="ORF">PIB30_067027</name>
</gene>
<evidence type="ECO:0008006" key="3">
    <source>
        <dbReference type="Google" id="ProtNLM"/>
    </source>
</evidence>
<organism evidence="1 2">
    <name type="scientific">Stylosanthes scabra</name>
    <dbReference type="NCBI Taxonomy" id="79078"/>
    <lineage>
        <taxon>Eukaryota</taxon>
        <taxon>Viridiplantae</taxon>
        <taxon>Streptophyta</taxon>
        <taxon>Embryophyta</taxon>
        <taxon>Tracheophyta</taxon>
        <taxon>Spermatophyta</taxon>
        <taxon>Magnoliopsida</taxon>
        <taxon>eudicotyledons</taxon>
        <taxon>Gunneridae</taxon>
        <taxon>Pentapetalae</taxon>
        <taxon>rosids</taxon>
        <taxon>fabids</taxon>
        <taxon>Fabales</taxon>
        <taxon>Fabaceae</taxon>
        <taxon>Papilionoideae</taxon>
        <taxon>50 kb inversion clade</taxon>
        <taxon>dalbergioids sensu lato</taxon>
        <taxon>Dalbergieae</taxon>
        <taxon>Pterocarpus clade</taxon>
        <taxon>Stylosanthes</taxon>
    </lineage>
</organism>
<feature type="non-terminal residue" evidence="1">
    <location>
        <position position="1"/>
    </location>
</feature>
<comment type="caution">
    <text evidence="1">The sequence shown here is derived from an EMBL/GenBank/DDBJ whole genome shotgun (WGS) entry which is preliminary data.</text>
</comment>
<name>A0ABU6QM87_9FABA</name>
<protein>
    <recommendedName>
        <fullName evidence="3">F-box protein</fullName>
    </recommendedName>
</protein>
<reference evidence="1 2" key="1">
    <citation type="journal article" date="2023" name="Plants (Basel)">
        <title>Bridging the Gap: Combining Genomics and Transcriptomics Approaches to Understand Stylosanthes scabra, an Orphan Legume from the Brazilian Caatinga.</title>
        <authorList>
            <person name="Ferreira-Neto J.R.C."/>
            <person name="da Silva M.D."/>
            <person name="Binneck E."/>
            <person name="de Melo N.F."/>
            <person name="da Silva R.H."/>
            <person name="de Melo A.L.T.M."/>
            <person name="Pandolfi V."/>
            <person name="Bustamante F.O."/>
            <person name="Brasileiro-Vidal A.C."/>
            <person name="Benko-Iseppon A.M."/>
        </authorList>
    </citation>
    <scope>NUCLEOTIDE SEQUENCE [LARGE SCALE GENOMIC DNA]</scope>
    <source>
        <tissue evidence="1">Leaves</tissue>
    </source>
</reference>
<sequence>LPALPSHQLEVVYFGGCGGNLHLIVGKIDENLRYDIWELKEDYSGWIVRYYIDLRSIKSYGHGHVDVSCVVRQPPKEDEDEESMLAILVVDMKKFVAYNLKDHSSRIFHERREPYLPYFHPPFFETLADVI</sequence>
<accession>A0ABU6QM87</accession>
<evidence type="ECO:0000313" key="2">
    <source>
        <dbReference type="Proteomes" id="UP001341840"/>
    </source>
</evidence>
<dbReference type="Proteomes" id="UP001341840">
    <property type="component" value="Unassembled WGS sequence"/>
</dbReference>
<dbReference type="EMBL" id="JASCZI010000693">
    <property type="protein sequence ID" value="MED6113005.1"/>
    <property type="molecule type" value="Genomic_DNA"/>
</dbReference>
<evidence type="ECO:0000313" key="1">
    <source>
        <dbReference type="EMBL" id="MED6113005.1"/>
    </source>
</evidence>
<proteinExistence type="predicted"/>